<dbReference type="Gene3D" id="2.60.40.2500">
    <property type="match status" value="1"/>
</dbReference>
<organism evidence="4 5">
    <name type="scientific">Paracoccus haeundaensis</name>
    <dbReference type="NCBI Taxonomy" id="225362"/>
    <lineage>
        <taxon>Bacteria</taxon>
        <taxon>Pseudomonadati</taxon>
        <taxon>Pseudomonadota</taxon>
        <taxon>Alphaproteobacteria</taxon>
        <taxon>Rhodobacterales</taxon>
        <taxon>Paracoccaceae</taxon>
        <taxon>Paracoccus</taxon>
    </lineage>
</organism>
<dbReference type="AlphaFoldDB" id="A0A5C4R1S7"/>
<dbReference type="RefSeq" id="WP_046001871.1">
    <property type="nucleotide sequence ID" value="NZ_VDDC01000046.1"/>
</dbReference>
<comment type="caution">
    <text evidence="4">The sequence shown here is derived from an EMBL/GenBank/DDBJ whole genome shotgun (WGS) entry which is preliminary data.</text>
</comment>
<dbReference type="Proteomes" id="UP000304880">
    <property type="component" value="Unassembled WGS sequence"/>
</dbReference>
<proteinExistence type="inferred from homology"/>
<feature type="chain" id="PRO_5022894425" evidence="3">
    <location>
        <begin position="22"/>
        <end position="231"/>
    </location>
</feature>
<keyword evidence="2 3" id="KW-0732">Signal</keyword>
<protein>
    <submittedName>
        <fullName evidence="4">Conjugal transfer protein TrbG</fullName>
    </submittedName>
</protein>
<feature type="signal peptide" evidence="3">
    <location>
        <begin position="1"/>
        <end position="21"/>
    </location>
</feature>
<dbReference type="InterPro" id="IPR010258">
    <property type="entry name" value="Conjugal_tfr_TrbG/VirB9/CagX"/>
</dbReference>
<dbReference type="EMBL" id="VDDC01000046">
    <property type="protein sequence ID" value="TNH37853.1"/>
    <property type="molecule type" value="Genomic_DNA"/>
</dbReference>
<evidence type="ECO:0000313" key="5">
    <source>
        <dbReference type="Proteomes" id="UP000304880"/>
    </source>
</evidence>
<name>A0A5C4R1S7_9RHOB</name>
<evidence type="ECO:0000256" key="1">
    <source>
        <dbReference type="ARBA" id="ARBA00006135"/>
    </source>
</evidence>
<evidence type="ECO:0000256" key="2">
    <source>
        <dbReference type="ARBA" id="ARBA00022729"/>
    </source>
</evidence>
<keyword evidence="5" id="KW-1185">Reference proteome</keyword>
<comment type="similarity">
    <text evidence="1">Belongs to the TrbG/VirB9 family.</text>
</comment>
<dbReference type="CDD" id="cd06911">
    <property type="entry name" value="VirB9_CagX_TrbG"/>
    <property type="match status" value="1"/>
</dbReference>
<evidence type="ECO:0000256" key="3">
    <source>
        <dbReference type="SAM" id="SignalP"/>
    </source>
</evidence>
<dbReference type="InterPro" id="IPR033645">
    <property type="entry name" value="VirB9/CagX/TrbG_C"/>
</dbReference>
<gene>
    <name evidence="4" type="ORF">FHD67_18055</name>
</gene>
<sequence>MKKTSFLAALCLAGFSTVAQAEVTPRAGAHDSRVRLAQYVDGQVYRINTTIMKVTSIEFGSGEEIISIAAGDTEGFQFDAVPGGHAMLVKPMMSGVTTNIIVYTNQRAYYFAVTETNSATHYVVRFDGPRTRSAPPANKQVVATAPYDTYGANRLTEITPREVFDDGTFTYFRFARNASLPAIFRVSGGRERTVNSQTLDDGTIRVSGVSQYWVLRAGETENTIARLGGSK</sequence>
<reference evidence="4 5" key="1">
    <citation type="submission" date="2019-06" db="EMBL/GenBank/DDBJ databases">
        <authorList>
            <person name="Li J."/>
        </authorList>
    </citation>
    <scope>NUCLEOTIDE SEQUENCE [LARGE SCALE GENOMIC DNA]</scope>
    <source>
        <strain evidence="4 5">CGMCC 1.8012</strain>
    </source>
</reference>
<dbReference type="Pfam" id="PF03524">
    <property type="entry name" value="CagX"/>
    <property type="match status" value="1"/>
</dbReference>
<dbReference type="InterPro" id="IPR038161">
    <property type="entry name" value="VirB9/CagX/TrbG_C_sf"/>
</dbReference>
<accession>A0A5C4R1S7</accession>
<evidence type="ECO:0000313" key="4">
    <source>
        <dbReference type="EMBL" id="TNH37853.1"/>
    </source>
</evidence>